<organism evidence="1 2">
    <name type="scientific">Manihot esculenta</name>
    <name type="common">Cassava</name>
    <name type="synonym">Jatropha manihot</name>
    <dbReference type="NCBI Taxonomy" id="3983"/>
    <lineage>
        <taxon>Eukaryota</taxon>
        <taxon>Viridiplantae</taxon>
        <taxon>Streptophyta</taxon>
        <taxon>Embryophyta</taxon>
        <taxon>Tracheophyta</taxon>
        <taxon>Spermatophyta</taxon>
        <taxon>Magnoliopsida</taxon>
        <taxon>eudicotyledons</taxon>
        <taxon>Gunneridae</taxon>
        <taxon>Pentapetalae</taxon>
        <taxon>rosids</taxon>
        <taxon>fabids</taxon>
        <taxon>Malpighiales</taxon>
        <taxon>Euphorbiaceae</taxon>
        <taxon>Crotonoideae</taxon>
        <taxon>Manihoteae</taxon>
        <taxon>Manihot</taxon>
    </lineage>
</organism>
<dbReference type="Proteomes" id="UP000091857">
    <property type="component" value="Chromosome 18"/>
</dbReference>
<sequence length="412" mass="45305">MSESSTLLVLVISIYKWTFRESLNVLKKDTRNRRSKTMQFHLCRVASPASPSSSFSFSCSLIALAFLATSIHVWTTTTALIKLPPNVTIPAVLVFGDSIVDAGNNNDIQTLIKCDFPPYGLDFEGGIPTGRFCDGKIPSDIIAEELGIKDTVPAYLDPMVMPPELVTGVTFASGGTGYDPLTPKLTSVLSLADQLQYFKEYIEKLNGFFGEEKTNFILANSLYLVVAGSDDIANTYFVLRARKQYDVPAYTDLMADSASTFIQDLYNLGARRIGVFSAPPIGCVPSQRTLAGGAQRDCAENYNQAATLFNSKLSKKLDSLNAILPNSRIVYIDIYNPLLNLIQNPNKYGFQVANKGCCGTGALEVAILCNKFTPVTCINVSDHVFWDSYHPTERAYRVLASQLLSKFVESFF</sequence>
<accession>A0ACB7FWA6</accession>
<reference evidence="2" key="1">
    <citation type="journal article" date="2016" name="Nat. Biotechnol.">
        <title>Sequencing wild and cultivated cassava and related species reveals extensive interspecific hybridization and genetic diversity.</title>
        <authorList>
            <person name="Bredeson J.V."/>
            <person name="Lyons J.B."/>
            <person name="Prochnik S.E."/>
            <person name="Wu G.A."/>
            <person name="Ha C.M."/>
            <person name="Edsinger-Gonzales E."/>
            <person name="Grimwood J."/>
            <person name="Schmutz J."/>
            <person name="Rabbi I.Y."/>
            <person name="Egesi C."/>
            <person name="Nauluvula P."/>
            <person name="Lebot V."/>
            <person name="Ndunguru J."/>
            <person name="Mkamilo G."/>
            <person name="Bart R.S."/>
            <person name="Setter T.L."/>
            <person name="Gleadow R.M."/>
            <person name="Kulakow P."/>
            <person name="Ferguson M.E."/>
            <person name="Rounsley S."/>
            <person name="Rokhsar D.S."/>
        </authorList>
    </citation>
    <scope>NUCLEOTIDE SEQUENCE [LARGE SCALE GENOMIC DNA]</scope>
    <source>
        <strain evidence="2">cv. AM560-2</strain>
    </source>
</reference>
<comment type="caution">
    <text evidence="1">The sequence shown here is derived from an EMBL/GenBank/DDBJ whole genome shotgun (WGS) entry which is preliminary data.</text>
</comment>
<keyword evidence="2" id="KW-1185">Reference proteome</keyword>
<evidence type="ECO:0000313" key="2">
    <source>
        <dbReference type="Proteomes" id="UP000091857"/>
    </source>
</evidence>
<proteinExistence type="predicted"/>
<evidence type="ECO:0000313" key="1">
    <source>
        <dbReference type="EMBL" id="KAG8632307.1"/>
    </source>
</evidence>
<gene>
    <name evidence="1" type="ORF">MANES_18G011121v8</name>
</gene>
<dbReference type="EMBL" id="CM004404">
    <property type="protein sequence ID" value="KAG8632307.1"/>
    <property type="molecule type" value="Genomic_DNA"/>
</dbReference>
<name>A0ACB7FWA6_MANES</name>
<protein>
    <submittedName>
        <fullName evidence="1">Uncharacterized protein</fullName>
    </submittedName>
</protein>